<gene>
    <name evidence="2" type="ORF">KEG57_08690</name>
</gene>
<dbReference type="Pfam" id="PF01370">
    <property type="entry name" value="Epimerase"/>
    <property type="match status" value="1"/>
</dbReference>
<dbReference type="PANTHER" id="PTHR48079">
    <property type="entry name" value="PROTEIN YEEZ"/>
    <property type="match status" value="1"/>
</dbReference>
<reference evidence="2 3" key="1">
    <citation type="submission" date="2021-04" db="EMBL/GenBank/DDBJ databases">
        <title>Genome analysis of Polyangium sp.</title>
        <authorList>
            <person name="Li Y."/>
            <person name="Wang J."/>
        </authorList>
    </citation>
    <scope>NUCLEOTIDE SEQUENCE [LARGE SCALE GENOMIC DNA]</scope>
    <source>
        <strain evidence="2 3">SDU14</strain>
    </source>
</reference>
<comment type="caution">
    <text evidence="2">The sequence shown here is derived from an EMBL/GenBank/DDBJ whole genome shotgun (WGS) entry which is preliminary data.</text>
</comment>
<name>A0A9X3X1N6_9BACT</name>
<dbReference type="AlphaFoldDB" id="A0A9X3X1N6"/>
<evidence type="ECO:0000313" key="3">
    <source>
        <dbReference type="Proteomes" id="UP001151081"/>
    </source>
</evidence>
<organism evidence="2 3">
    <name type="scientific">Polyangium jinanense</name>
    <dbReference type="NCBI Taxonomy" id="2829994"/>
    <lineage>
        <taxon>Bacteria</taxon>
        <taxon>Pseudomonadati</taxon>
        <taxon>Myxococcota</taxon>
        <taxon>Polyangia</taxon>
        <taxon>Polyangiales</taxon>
        <taxon>Polyangiaceae</taxon>
        <taxon>Polyangium</taxon>
    </lineage>
</organism>
<dbReference type="GO" id="GO:0005737">
    <property type="term" value="C:cytoplasm"/>
    <property type="evidence" value="ECO:0007669"/>
    <property type="project" value="TreeGrafter"/>
</dbReference>
<dbReference type="SUPFAM" id="SSF51735">
    <property type="entry name" value="NAD(P)-binding Rossmann-fold domains"/>
    <property type="match status" value="1"/>
</dbReference>
<sequence>MNVVVTGATGHVGANLTRALVERGDRVRVLYRHAPPRALDGVDCERITGDVRDPDTVDRAIRDAELVYHCAAKISLESVDPEVETINVDGVRNITNACLRHGVRRLVHFSSIHAFATEPASEVLDEKRPLITDPRQPPYDRSKAAGHRVVLSAVEKGLDAVVLHPAAVLGPHDYMPSRMGRVLLSLARGRMPGLVEGGFSWVDVRDIVAAALAADTRGRRGENYLLSGHWLSFAELAAVAGEVTGRRPPLLTTPMWLARAVAPVAGGLAKLLRVDPLFNSVSLHALRIHRYTSHKKAETELGFTPRSTKETLEGTYAWFREVGMLPR</sequence>
<dbReference type="RefSeq" id="WP_272417606.1">
    <property type="nucleotide sequence ID" value="NZ_JAGTJJ010000002.1"/>
</dbReference>
<evidence type="ECO:0000259" key="1">
    <source>
        <dbReference type="Pfam" id="PF01370"/>
    </source>
</evidence>
<feature type="domain" description="NAD-dependent epimerase/dehydratase" evidence="1">
    <location>
        <begin position="3"/>
        <end position="224"/>
    </location>
</feature>
<dbReference type="InterPro" id="IPR051783">
    <property type="entry name" value="NAD(P)-dependent_oxidoreduct"/>
</dbReference>
<dbReference type="InterPro" id="IPR001509">
    <property type="entry name" value="Epimerase_deHydtase"/>
</dbReference>
<proteinExistence type="predicted"/>
<dbReference type="GO" id="GO:0004029">
    <property type="term" value="F:aldehyde dehydrogenase (NAD+) activity"/>
    <property type="evidence" value="ECO:0007669"/>
    <property type="project" value="TreeGrafter"/>
</dbReference>
<dbReference type="EMBL" id="JAGTJJ010000002">
    <property type="protein sequence ID" value="MDC3980568.1"/>
    <property type="molecule type" value="Genomic_DNA"/>
</dbReference>
<protein>
    <submittedName>
        <fullName evidence="2">NAD-dependent epimerase/dehydratase family protein</fullName>
    </submittedName>
</protein>
<dbReference type="Proteomes" id="UP001151081">
    <property type="component" value="Unassembled WGS sequence"/>
</dbReference>
<evidence type="ECO:0000313" key="2">
    <source>
        <dbReference type="EMBL" id="MDC3980568.1"/>
    </source>
</evidence>
<dbReference type="PANTHER" id="PTHR48079:SF6">
    <property type="entry name" value="NAD(P)-BINDING DOMAIN-CONTAINING PROTEIN-RELATED"/>
    <property type="match status" value="1"/>
</dbReference>
<accession>A0A9X3X1N6</accession>
<dbReference type="InterPro" id="IPR036291">
    <property type="entry name" value="NAD(P)-bd_dom_sf"/>
</dbReference>
<keyword evidence="3" id="KW-1185">Reference proteome</keyword>
<dbReference type="Gene3D" id="3.40.50.720">
    <property type="entry name" value="NAD(P)-binding Rossmann-like Domain"/>
    <property type="match status" value="1"/>
</dbReference>